<sequence length="226" mass="25555">MTTPTMTLVDAITTRRSVRGFLPDPVSDEVLQQIFELARTAPSNCNTQPWTCYVASGDLKNRLREQFLQRQEDKVPGTPDFGYVSQFEGEYRKRQVECAVALYNEMGIARDDKAGRLRAVRRNFEFFDAPHILFLGMDRNFGSTIALDVGIYAQTLMLAMNAYGVSTCAMGSMRAYPDLVREAFRLDEQTGILLGISFGYEDPDVPANRTRTTREPLSDTVIFKNH</sequence>
<comment type="caution">
    <text evidence="7">The sequence shown here is derived from an EMBL/GenBank/DDBJ whole genome shotgun (WGS) entry which is preliminary data.</text>
</comment>
<dbReference type="PANTHER" id="PTHR43673:SF2">
    <property type="entry name" value="NITROREDUCTASE"/>
    <property type="match status" value="1"/>
</dbReference>
<dbReference type="InterPro" id="IPR000415">
    <property type="entry name" value="Nitroreductase-like"/>
</dbReference>
<evidence type="ECO:0000256" key="1">
    <source>
        <dbReference type="ARBA" id="ARBA00001917"/>
    </source>
</evidence>
<keyword evidence="4" id="KW-0288">FMN</keyword>
<dbReference type="InterPro" id="IPR029479">
    <property type="entry name" value="Nitroreductase"/>
</dbReference>
<evidence type="ECO:0000313" key="7">
    <source>
        <dbReference type="EMBL" id="MFC7296686.1"/>
    </source>
</evidence>
<protein>
    <submittedName>
        <fullName evidence="7">Nitroreductase</fullName>
    </submittedName>
</protein>
<keyword evidence="8" id="KW-1185">Reference proteome</keyword>
<keyword evidence="5" id="KW-0560">Oxidoreductase</keyword>
<dbReference type="PANTHER" id="PTHR43673">
    <property type="entry name" value="NAD(P)H NITROREDUCTASE YDGI-RELATED"/>
    <property type="match status" value="1"/>
</dbReference>
<evidence type="ECO:0000259" key="6">
    <source>
        <dbReference type="Pfam" id="PF00881"/>
    </source>
</evidence>
<accession>A0ABW2J0P6</accession>
<keyword evidence="3" id="KW-0285">Flavoprotein</keyword>
<dbReference type="Gene3D" id="3.40.109.10">
    <property type="entry name" value="NADH Oxidase"/>
    <property type="match status" value="1"/>
</dbReference>
<evidence type="ECO:0000256" key="4">
    <source>
        <dbReference type="ARBA" id="ARBA00022643"/>
    </source>
</evidence>
<gene>
    <name evidence="7" type="ORF">ACFQQA_18405</name>
</gene>
<dbReference type="CDD" id="cd02136">
    <property type="entry name" value="PnbA_NfnB-like"/>
    <property type="match status" value="1"/>
</dbReference>
<reference evidence="8" key="1">
    <citation type="journal article" date="2019" name="Int. J. Syst. Evol. Microbiol.">
        <title>The Global Catalogue of Microorganisms (GCM) 10K type strain sequencing project: providing services to taxonomists for standard genome sequencing and annotation.</title>
        <authorList>
            <consortium name="The Broad Institute Genomics Platform"/>
            <consortium name="The Broad Institute Genome Sequencing Center for Infectious Disease"/>
            <person name="Wu L."/>
            <person name="Ma J."/>
        </authorList>
    </citation>
    <scope>NUCLEOTIDE SEQUENCE [LARGE SCALE GENOMIC DNA]</scope>
    <source>
        <strain evidence="8">CCUG 60559</strain>
    </source>
</reference>
<evidence type="ECO:0000256" key="3">
    <source>
        <dbReference type="ARBA" id="ARBA00022630"/>
    </source>
</evidence>
<organism evidence="7 8">
    <name type="scientific">Marinobacter aromaticivorans</name>
    <dbReference type="NCBI Taxonomy" id="1494078"/>
    <lineage>
        <taxon>Bacteria</taxon>
        <taxon>Pseudomonadati</taxon>
        <taxon>Pseudomonadota</taxon>
        <taxon>Gammaproteobacteria</taxon>
        <taxon>Pseudomonadales</taxon>
        <taxon>Marinobacteraceae</taxon>
        <taxon>Marinobacter</taxon>
    </lineage>
</organism>
<comment type="similarity">
    <text evidence="2">Belongs to the nitroreductase family.</text>
</comment>
<proteinExistence type="inferred from homology"/>
<dbReference type="EMBL" id="JBHTBD010000016">
    <property type="protein sequence ID" value="MFC7296686.1"/>
    <property type="molecule type" value="Genomic_DNA"/>
</dbReference>
<evidence type="ECO:0000256" key="5">
    <source>
        <dbReference type="ARBA" id="ARBA00023002"/>
    </source>
</evidence>
<dbReference type="Pfam" id="PF00881">
    <property type="entry name" value="Nitroreductase"/>
    <property type="match status" value="1"/>
</dbReference>
<name>A0ABW2J0P6_9GAMM</name>
<evidence type="ECO:0000256" key="2">
    <source>
        <dbReference type="ARBA" id="ARBA00007118"/>
    </source>
</evidence>
<dbReference type="Proteomes" id="UP001596506">
    <property type="component" value="Unassembled WGS sequence"/>
</dbReference>
<evidence type="ECO:0000313" key="8">
    <source>
        <dbReference type="Proteomes" id="UP001596506"/>
    </source>
</evidence>
<comment type="cofactor">
    <cofactor evidence="1">
        <name>FMN</name>
        <dbReference type="ChEBI" id="CHEBI:58210"/>
    </cofactor>
</comment>
<dbReference type="SUPFAM" id="SSF55469">
    <property type="entry name" value="FMN-dependent nitroreductase-like"/>
    <property type="match status" value="1"/>
</dbReference>
<feature type="domain" description="Nitroreductase" evidence="6">
    <location>
        <begin position="12"/>
        <end position="200"/>
    </location>
</feature>
<dbReference type="RefSeq" id="WP_100690077.1">
    <property type="nucleotide sequence ID" value="NZ_JBHTBD010000016.1"/>
</dbReference>